<dbReference type="Proteomes" id="UP001519460">
    <property type="component" value="Unassembled WGS sequence"/>
</dbReference>
<evidence type="ECO:0000313" key="2">
    <source>
        <dbReference type="Proteomes" id="UP001519460"/>
    </source>
</evidence>
<gene>
    <name evidence="1" type="ORF">BaRGS_00026030</name>
</gene>
<comment type="caution">
    <text evidence="1">The sequence shown here is derived from an EMBL/GenBank/DDBJ whole genome shotgun (WGS) entry which is preliminary data.</text>
</comment>
<proteinExistence type="predicted"/>
<reference evidence="1 2" key="1">
    <citation type="journal article" date="2023" name="Sci. Data">
        <title>Genome assembly of the Korean intertidal mud-creeper Batillaria attramentaria.</title>
        <authorList>
            <person name="Patra A.K."/>
            <person name="Ho P.T."/>
            <person name="Jun S."/>
            <person name="Lee S.J."/>
            <person name="Kim Y."/>
            <person name="Won Y.J."/>
        </authorList>
    </citation>
    <scope>NUCLEOTIDE SEQUENCE [LARGE SCALE GENOMIC DNA]</scope>
    <source>
        <strain evidence="1">Wonlab-2016</strain>
    </source>
</reference>
<protein>
    <submittedName>
        <fullName evidence="1">Uncharacterized protein</fullName>
    </submittedName>
</protein>
<dbReference type="AlphaFoldDB" id="A0ABD0K799"/>
<accession>A0ABD0K799</accession>
<dbReference type="EMBL" id="JACVVK020000239">
    <property type="protein sequence ID" value="KAK7482732.1"/>
    <property type="molecule type" value="Genomic_DNA"/>
</dbReference>
<evidence type="ECO:0000313" key="1">
    <source>
        <dbReference type="EMBL" id="KAK7482732.1"/>
    </source>
</evidence>
<name>A0ABD0K799_9CAEN</name>
<sequence>MIVRAALILYDCQAPEDGERAGNSGEAAFSWINTQKDFSVEQITDDFDIQGSLSNFVAMILKGVTSYLP</sequence>
<keyword evidence="2" id="KW-1185">Reference proteome</keyword>
<organism evidence="1 2">
    <name type="scientific">Batillaria attramentaria</name>
    <dbReference type="NCBI Taxonomy" id="370345"/>
    <lineage>
        <taxon>Eukaryota</taxon>
        <taxon>Metazoa</taxon>
        <taxon>Spiralia</taxon>
        <taxon>Lophotrochozoa</taxon>
        <taxon>Mollusca</taxon>
        <taxon>Gastropoda</taxon>
        <taxon>Caenogastropoda</taxon>
        <taxon>Sorbeoconcha</taxon>
        <taxon>Cerithioidea</taxon>
        <taxon>Batillariidae</taxon>
        <taxon>Batillaria</taxon>
    </lineage>
</organism>